<accession>A0A844XD94</accession>
<dbReference type="Pfam" id="PF03235">
    <property type="entry name" value="GmrSD_N"/>
    <property type="match status" value="1"/>
</dbReference>
<dbReference type="Proteomes" id="UP000461409">
    <property type="component" value="Unassembled WGS sequence"/>
</dbReference>
<evidence type="ECO:0000313" key="2">
    <source>
        <dbReference type="EMBL" id="MWV27475.1"/>
    </source>
</evidence>
<feature type="domain" description="GmrSD restriction endonucleases N-terminal" evidence="1">
    <location>
        <begin position="2"/>
        <end position="157"/>
    </location>
</feature>
<protein>
    <submittedName>
        <fullName evidence="2">DUF262 domain-containing protein</fullName>
    </submittedName>
</protein>
<keyword evidence="3" id="KW-1185">Reference proteome</keyword>
<dbReference type="EMBL" id="WUBR01000001">
    <property type="protein sequence ID" value="MWV27475.1"/>
    <property type="molecule type" value="Genomic_DNA"/>
</dbReference>
<sequence>MTEIVNKMRSGDYFVDPSFQRRLVWNEKQKVRLIETVLMEYPMPEIYLWEQAPDPQSGSQKFSIVDGQQRLSTLREFTSNEWPLKKAYLDEENAEKDFADCFWKDLDADTRSKFFQYSINARRIPSEVSDDDIRQMFARLNETDRSLNPQEMRNATLNGEFLAAANSLADTDEFLALQIFSLDNIRRMGDVEFASQLLGYERKGIANDTPKTMNELYNEFNDDYSEAEIDKANVSKSLKLVNEVFLDEEIEAFFATQNYVYTLHSLFDVCEEKPADQWRAGLLGFVQAYAGLPANDDDVKEDQKSLAEFRKGASSRTRSKSSRTQRLFGLKNWLAQNFPELIEDKDS</sequence>
<reference evidence="2 3" key="2">
    <citation type="submission" date="2020-02" db="EMBL/GenBank/DDBJ databases">
        <title>Erythrobacter dongmakensis sp. nov., isolated from a tidal mudflat.</title>
        <authorList>
            <person name="Kim I.S."/>
        </authorList>
    </citation>
    <scope>NUCLEOTIDE SEQUENCE [LARGE SCALE GENOMIC DNA]</scope>
    <source>
        <strain evidence="2 3">GH3-10</strain>
    </source>
</reference>
<evidence type="ECO:0000259" key="1">
    <source>
        <dbReference type="Pfam" id="PF03235"/>
    </source>
</evidence>
<reference evidence="2 3" key="1">
    <citation type="submission" date="2019-12" db="EMBL/GenBank/DDBJ databases">
        <authorList>
            <person name="Lee S.D."/>
        </authorList>
    </citation>
    <scope>NUCLEOTIDE SEQUENCE [LARGE SCALE GENOMIC DNA]</scope>
    <source>
        <strain evidence="2 3">GH3-10</strain>
    </source>
</reference>
<dbReference type="AlphaFoldDB" id="A0A844XD94"/>
<name>A0A844XD94_9SPHN</name>
<dbReference type="RefSeq" id="WP_160485037.1">
    <property type="nucleotide sequence ID" value="NZ_WUBR01000001.1"/>
</dbReference>
<proteinExistence type="predicted"/>
<dbReference type="PANTHER" id="PTHR39639">
    <property type="entry name" value="CHROMOSOME 16, WHOLE GENOME SHOTGUN SEQUENCE"/>
    <property type="match status" value="1"/>
</dbReference>
<dbReference type="InterPro" id="IPR004919">
    <property type="entry name" value="GmrSD_N"/>
</dbReference>
<organism evidence="2 3">
    <name type="scientific">Aurantiacibacter rhizosphaerae</name>
    <dbReference type="NCBI Taxonomy" id="2691582"/>
    <lineage>
        <taxon>Bacteria</taxon>
        <taxon>Pseudomonadati</taxon>
        <taxon>Pseudomonadota</taxon>
        <taxon>Alphaproteobacteria</taxon>
        <taxon>Sphingomonadales</taxon>
        <taxon>Erythrobacteraceae</taxon>
        <taxon>Aurantiacibacter</taxon>
    </lineage>
</organism>
<dbReference type="PANTHER" id="PTHR39639:SF1">
    <property type="entry name" value="DUF262 DOMAIN-CONTAINING PROTEIN"/>
    <property type="match status" value="1"/>
</dbReference>
<evidence type="ECO:0000313" key="3">
    <source>
        <dbReference type="Proteomes" id="UP000461409"/>
    </source>
</evidence>
<comment type="caution">
    <text evidence="2">The sequence shown here is derived from an EMBL/GenBank/DDBJ whole genome shotgun (WGS) entry which is preliminary data.</text>
</comment>
<gene>
    <name evidence="2" type="ORF">GRF63_06115</name>
</gene>